<sequence>MKKLSRIFAVCFLLVGCTPDLVIKPDKLKDAVLGQSYYDEVIITGGPRPILDGSFDYTIKPDNSGIDLYLIDVDAPFNHIIVKGIPNTSQDITIHLLGEASIRDPLYSAKKLDKTYVIKVKEAE</sequence>
<accession>A0A974NDN2</accession>
<evidence type="ECO:0000313" key="2">
    <source>
        <dbReference type="Proteomes" id="UP000595278"/>
    </source>
</evidence>
<evidence type="ECO:0000313" key="1">
    <source>
        <dbReference type="EMBL" id="QQP84644.1"/>
    </source>
</evidence>
<evidence type="ECO:0008006" key="3">
    <source>
        <dbReference type="Google" id="ProtNLM"/>
    </source>
</evidence>
<dbReference type="EMBL" id="CP067393">
    <property type="protein sequence ID" value="QQP84644.1"/>
    <property type="molecule type" value="Genomic_DNA"/>
</dbReference>
<dbReference type="Proteomes" id="UP000595278">
    <property type="component" value="Chromosome"/>
</dbReference>
<reference evidence="1 2" key="1">
    <citation type="submission" date="2021-01" db="EMBL/GenBank/DDBJ databases">
        <title>Entomomonas sp. F2A isolated from a house cricket (Acheta domesticus).</title>
        <authorList>
            <person name="Spergser J."/>
            <person name="Busse H.-J."/>
        </authorList>
    </citation>
    <scope>NUCLEOTIDE SEQUENCE [LARGE SCALE GENOMIC DNA]</scope>
    <source>
        <strain evidence="1 2">F2A</strain>
    </source>
</reference>
<gene>
    <name evidence="1" type="ORF">JHT90_09505</name>
</gene>
<dbReference type="PROSITE" id="PS51257">
    <property type="entry name" value="PROKAR_LIPOPROTEIN"/>
    <property type="match status" value="1"/>
</dbReference>
<organism evidence="1 2">
    <name type="scientific">Entomomonas asaccharolytica</name>
    <dbReference type="NCBI Taxonomy" id="2785331"/>
    <lineage>
        <taxon>Bacteria</taxon>
        <taxon>Pseudomonadati</taxon>
        <taxon>Pseudomonadota</taxon>
        <taxon>Gammaproteobacteria</taxon>
        <taxon>Pseudomonadales</taxon>
        <taxon>Pseudomonadaceae</taxon>
        <taxon>Entomomonas</taxon>
    </lineage>
</organism>
<protein>
    <recommendedName>
        <fullName evidence="3">Lipoprotein</fullName>
    </recommendedName>
</protein>
<name>A0A974NDN2_9GAMM</name>
<keyword evidence="2" id="KW-1185">Reference proteome</keyword>
<dbReference type="AlphaFoldDB" id="A0A974NDN2"/>
<dbReference type="RefSeq" id="WP_201090541.1">
    <property type="nucleotide sequence ID" value="NZ_CP067393.1"/>
</dbReference>
<proteinExistence type="predicted"/>
<dbReference type="KEGG" id="eaz:JHT90_09505"/>